<keyword evidence="1" id="KW-0812">Transmembrane</keyword>
<organism evidence="2 3">
    <name type="scientific">Vitis vinifera</name>
    <name type="common">Grape</name>
    <dbReference type="NCBI Taxonomy" id="29760"/>
    <lineage>
        <taxon>Eukaryota</taxon>
        <taxon>Viridiplantae</taxon>
        <taxon>Streptophyta</taxon>
        <taxon>Embryophyta</taxon>
        <taxon>Tracheophyta</taxon>
        <taxon>Spermatophyta</taxon>
        <taxon>Magnoliopsida</taxon>
        <taxon>eudicotyledons</taxon>
        <taxon>Gunneridae</taxon>
        <taxon>Pentapetalae</taxon>
        <taxon>rosids</taxon>
        <taxon>Vitales</taxon>
        <taxon>Vitaceae</taxon>
        <taxon>Viteae</taxon>
        <taxon>Vitis</taxon>
    </lineage>
</organism>
<proteinExistence type="predicted"/>
<evidence type="ECO:0000313" key="3">
    <source>
        <dbReference type="Proteomes" id="UP000288805"/>
    </source>
</evidence>
<dbReference type="Proteomes" id="UP000288805">
    <property type="component" value="Unassembled WGS sequence"/>
</dbReference>
<accession>A0A438C6W2</accession>
<dbReference type="AlphaFoldDB" id="A0A438C6W2"/>
<evidence type="ECO:0000313" key="2">
    <source>
        <dbReference type="EMBL" id="RVW18981.1"/>
    </source>
</evidence>
<feature type="transmembrane region" description="Helical" evidence="1">
    <location>
        <begin position="158"/>
        <end position="178"/>
    </location>
</feature>
<gene>
    <name evidence="2" type="primary">GASA4_0</name>
    <name evidence="2" type="ORF">CK203_099807</name>
</gene>
<comment type="caution">
    <text evidence="2">The sequence shown here is derived from an EMBL/GenBank/DDBJ whole genome shotgun (WGS) entry which is preliminary data.</text>
</comment>
<dbReference type="EMBL" id="QGNW01002505">
    <property type="protein sequence ID" value="RVW18981.1"/>
    <property type="molecule type" value="Genomic_DNA"/>
</dbReference>
<reference evidence="2 3" key="1">
    <citation type="journal article" date="2018" name="PLoS Genet.">
        <title>Population sequencing reveals clonal diversity and ancestral inbreeding in the grapevine cultivar Chardonnay.</title>
        <authorList>
            <person name="Roach M.J."/>
            <person name="Johnson D.L."/>
            <person name="Bohlmann J."/>
            <person name="van Vuuren H.J."/>
            <person name="Jones S.J."/>
            <person name="Pretorius I.S."/>
            <person name="Schmidt S.A."/>
            <person name="Borneman A.R."/>
        </authorList>
    </citation>
    <scope>NUCLEOTIDE SEQUENCE [LARGE SCALE GENOMIC DNA]</scope>
    <source>
        <strain evidence="3">cv. Chardonnay</strain>
        <tissue evidence="2">Leaf</tissue>
    </source>
</reference>
<keyword evidence="1" id="KW-0472">Membrane</keyword>
<evidence type="ECO:0000256" key="1">
    <source>
        <dbReference type="SAM" id="Phobius"/>
    </source>
</evidence>
<keyword evidence="1" id="KW-1133">Transmembrane helix</keyword>
<name>A0A438C6W2_VITVI</name>
<protein>
    <submittedName>
        <fullName evidence="2">Gibberellin-regulated protein 4</fullName>
    </submittedName>
</protein>
<sequence>MSYPHWSSKLLAWFPSSHPRVDKWLIEGPPSGKKVTYRNAKKRNAADSSGAEDGLLRKTQTEEKKRDIWGLFGRWKRETYRGNEPGKWNNSVRLVRVHFSPIICALFRCFPLFLKWVLGPGNAEILDIVHVSKEGAFPISRLIREGVCPKHYIAMARVFTLFLLALLAISMLHTIVLASHGHGSHHYDQKNYGPGSLKSFQCPSQCSKRCSKTQHYKPCTFFC</sequence>